<reference evidence="1" key="1">
    <citation type="submission" date="2020-07" db="EMBL/GenBank/DDBJ databases">
        <title>Multicomponent nature underlies the extraordinary mechanical properties of spider dragline silk.</title>
        <authorList>
            <person name="Kono N."/>
            <person name="Nakamura H."/>
            <person name="Mori M."/>
            <person name="Yoshida Y."/>
            <person name="Ohtoshi R."/>
            <person name="Malay A.D."/>
            <person name="Moran D.A.P."/>
            <person name="Tomita M."/>
            <person name="Numata K."/>
            <person name="Arakawa K."/>
        </authorList>
    </citation>
    <scope>NUCLEOTIDE SEQUENCE</scope>
</reference>
<gene>
    <name evidence="1" type="ORF">TNCT_682331</name>
</gene>
<evidence type="ECO:0000313" key="2">
    <source>
        <dbReference type="Proteomes" id="UP000887116"/>
    </source>
</evidence>
<protein>
    <submittedName>
        <fullName evidence="1">Uncharacterized protein</fullName>
    </submittedName>
</protein>
<dbReference type="AlphaFoldDB" id="A0A8X6LV63"/>
<sequence>MRNIWIHGIGLLASKFLCHPGQTSEVDISYRISAAPLPSKNKEALIFFKGPIFIAYVNRMLPESHEIEETLDKLALEWDIDSNRWSD</sequence>
<organism evidence="1 2">
    <name type="scientific">Trichonephila clavata</name>
    <name type="common">Joro spider</name>
    <name type="synonym">Nephila clavata</name>
    <dbReference type="NCBI Taxonomy" id="2740835"/>
    <lineage>
        <taxon>Eukaryota</taxon>
        <taxon>Metazoa</taxon>
        <taxon>Ecdysozoa</taxon>
        <taxon>Arthropoda</taxon>
        <taxon>Chelicerata</taxon>
        <taxon>Arachnida</taxon>
        <taxon>Araneae</taxon>
        <taxon>Araneomorphae</taxon>
        <taxon>Entelegynae</taxon>
        <taxon>Araneoidea</taxon>
        <taxon>Nephilidae</taxon>
        <taxon>Trichonephila</taxon>
    </lineage>
</organism>
<comment type="caution">
    <text evidence="1">The sequence shown here is derived from an EMBL/GenBank/DDBJ whole genome shotgun (WGS) entry which is preliminary data.</text>
</comment>
<evidence type="ECO:0000313" key="1">
    <source>
        <dbReference type="EMBL" id="GFR21817.1"/>
    </source>
</evidence>
<dbReference type="Proteomes" id="UP000887116">
    <property type="component" value="Unassembled WGS sequence"/>
</dbReference>
<name>A0A8X6LV63_TRICU</name>
<keyword evidence="2" id="KW-1185">Reference proteome</keyword>
<proteinExistence type="predicted"/>
<accession>A0A8X6LV63</accession>
<dbReference type="EMBL" id="BMAO01018195">
    <property type="protein sequence ID" value="GFR21817.1"/>
    <property type="molecule type" value="Genomic_DNA"/>
</dbReference>